<dbReference type="PROSITE" id="PS50035">
    <property type="entry name" value="PLD"/>
    <property type="match status" value="2"/>
</dbReference>
<dbReference type="GO" id="GO:0030572">
    <property type="term" value="F:phosphatidyltransferase activity"/>
    <property type="evidence" value="ECO:0007669"/>
    <property type="project" value="UniProtKB-ARBA"/>
</dbReference>
<dbReference type="Pfam" id="PF13091">
    <property type="entry name" value="PLDc_2"/>
    <property type="match status" value="2"/>
</dbReference>
<dbReference type="AlphaFoldDB" id="A0A5C5Y3S3"/>
<comment type="caution">
    <text evidence="3">The sequence shown here is derived from an EMBL/GenBank/DDBJ whole genome shotgun (WGS) entry which is preliminary data.</text>
</comment>
<keyword evidence="1" id="KW-0472">Membrane</keyword>
<evidence type="ECO:0000313" key="4">
    <source>
        <dbReference type="Proteomes" id="UP000317238"/>
    </source>
</evidence>
<dbReference type="GO" id="GO:0032049">
    <property type="term" value="P:cardiolipin biosynthetic process"/>
    <property type="evidence" value="ECO:0007669"/>
    <property type="project" value="UniProtKB-ARBA"/>
</dbReference>
<feature type="transmembrane region" description="Helical" evidence="1">
    <location>
        <begin position="36"/>
        <end position="57"/>
    </location>
</feature>
<dbReference type="RefSeq" id="WP_146438881.1">
    <property type="nucleotide sequence ID" value="NZ_SJPL01000001.1"/>
</dbReference>
<evidence type="ECO:0000256" key="1">
    <source>
        <dbReference type="SAM" id="Phobius"/>
    </source>
</evidence>
<dbReference type="EC" id="2.7.8.-" evidence="3"/>
<dbReference type="PANTHER" id="PTHR21248:SF22">
    <property type="entry name" value="PHOSPHOLIPASE D"/>
    <property type="match status" value="1"/>
</dbReference>
<dbReference type="InterPro" id="IPR001736">
    <property type="entry name" value="PLipase_D/transphosphatidylase"/>
</dbReference>
<keyword evidence="4" id="KW-1185">Reference proteome</keyword>
<evidence type="ECO:0000313" key="3">
    <source>
        <dbReference type="EMBL" id="TWT69459.1"/>
    </source>
</evidence>
<dbReference type="SMART" id="SM00155">
    <property type="entry name" value="PLDc"/>
    <property type="match status" value="2"/>
</dbReference>
<keyword evidence="3" id="KW-0808">Transferase</keyword>
<proteinExistence type="predicted"/>
<dbReference type="InterPro" id="IPR025202">
    <property type="entry name" value="PLD-like_dom"/>
</dbReference>
<dbReference type="EMBL" id="SJPL01000001">
    <property type="protein sequence ID" value="TWT69459.1"/>
    <property type="molecule type" value="Genomic_DNA"/>
</dbReference>
<keyword evidence="1" id="KW-1133">Transmembrane helix</keyword>
<dbReference type="SUPFAM" id="SSF56024">
    <property type="entry name" value="Phospholipase D/nuclease"/>
    <property type="match status" value="2"/>
</dbReference>
<feature type="transmembrane region" description="Helical" evidence="1">
    <location>
        <begin position="6"/>
        <end position="24"/>
    </location>
</feature>
<feature type="domain" description="PLD phosphodiesterase" evidence="2">
    <location>
        <begin position="378"/>
        <end position="405"/>
    </location>
</feature>
<accession>A0A5C5Y3S3</accession>
<organism evidence="3 4">
    <name type="scientific">Crateriforma conspicua</name>
    <dbReference type="NCBI Taxonomy" id="2527996"/>
    <lineage>
        <taxon>Bacteria</taxon>
        <taxon>Pseudomonadati</taxon>
        <taxon>Planctomycetota</taxon>
        <taxon>Planctomycetia</taxon>
        <taxon>Planctomycetales</taxon>
        <taxon>Planctomycetaceae</taxon>
        <taxon>Crateriforma</taxon>
    </lineage>
</organism>
<gene>
    <name evidence="3" type="primary">ywiE</name>
    <name evidence="3" type="ORF">Pan14r_17460</name>
</gene>
<feature type="domain" description="PLD phosphodiesterase" evidence="2">
    <location>
        <begin position="200"/>
        <end position="227"/>
    </location>
</feature>
<dbReference type="OrthoDB" id="9762009at2"/>
<keyword evidence="1" id="KW-0812">Transmembrane</keyword>
<dbReference type="PANTHER" id="PTHR21248">
    <property type="entry name" value="CARDIOLIPIN SYNTHASE"/>
    <property type="match status" value="1"/>
</dbReference>
<dbReference type="GO" id="GO:0005886">
    <property type="term" value="C:plasma membrane"/>
    <property type="evidence" value="ECO:0007669"/>
    <property type="project" value="UniProtKB-SubCell"/>
</dbReference>
<name>A0A5C5Y3S3_9PLAN</name>
<reference evidence="3 4" key="1">
    <citation type="submission" date="2019-02" db="EMBL/GenBank/DDBJ databases">
        <title>Deep-cultivation of Planctomycetes and their phenomic and genomic characterization uncovers novel biology.</title>
        <authorList>
            <person name="Wiegand S."/>
            <person name="Jogler M."/>
            <person name="Boedeker C."/>
            <person name="Pinto D."/>
            <person name="Vollmers J."/>
            <person name="Rivas-Marin E."/>
            <person name="Kohn T."/>
            <person name="Peeters S.H."/>
            <person name="Heuer A."/>
            <person name="Rast P."/>
            <person name="Oberbeckmann S."/>
            <person name="Bunk B."/>
            <person name="Jeske O."/>
            <person name="Meyerdierks A."/>
            <person name="Storesund J.E."/>
            <person name="Kallscheuer N."/>
            <person name="Luecker S."/>
            <person name="Lage O.M."/>
            <person name="Pohl T."/>
            <person name="Merkel B.J."/>
            <person name="Hornburger P."/>
            <person name="Mueller R.-W."/>
            <person name="Bruemmer F."/>
            <person name="Labrenz M."/>
            <person name="Spormann A.M."/>
            <person name="Op Den Camp H."/>
            <person name="Overmann J."/>
            <person name="Amann R."/>
            <person name="Jetten M.S.M."/>
            <person name="Mascher T."/>
            <person name="Medema M.H."/>
            <person name="Devos D.P."/>
            <person name="Kaster A.-K."/>
            <person name="Ovreas L."/>
            <person name="Rohde M."/>
            <person name="Galperin M.Y."/>
            <person name="Jogler C."/>
        </authorList>
    </citation>
    <scope>NUCLEOTIDE SEQUENCE [LARGE SCALE GENOMIC DNA]</scope>
    <source>
        <strain evidence="3 4">Pan14r</strain>
    </source>
</reference>
<evidence type="ECO:0000259" key="2">
    <source>
        <dbReference type="PROSITE" id="PS50035"/>
    </source>
</evidence>
<sequence>MIWIVAYLSSVLGALLTLVAMTIIRNDTRHNVGRLGWMGLILLTPPIGLLLFLWLGGRKISAEHASRRLVDLPKDDEDVPDHGDGFESLLQSRGLRPPTIGNQFEILTEVHKVYNAYLDMIDQAEEAIYVMTFIMDERESSEEIVERLCRKARDGVQVRLLCDGFGSFQMSDDQLEAIREAGGKARRFKPLSKLSRLAYLNYRNHRKLMVVDGKKAILGGANLVQEEIAEDPPKDAWVDLSVRIEGPAAAQLQAVFCSDWNFVTDETLPPSKIETPAEGADCESARLTVVPIGPDGPEEILEDFWQYSIHQAEHRVWICTPYLVPSPSAMRSLELACRRGLDVRLLVPSRSDLWPVDYARYDYMKDLIEVGAKLYRYTDGMVHAKVGLVDDEVALVGSANFDIRSFFLNYELSVAVHDRETIEKLKAWYENLLEKSECGVIDDSLFRRTMSVLVRLFASEL</sequence>
<dbReference type="Proteomes" id="UP000317238">
    <property type="component" value="Unassembled WGS sequence"/>
</dbReference>
<dbReference type="Gene3D" id="3.30.870.10">
    <property type="entry name" value="Endonuclease Chain A"/>
    <property type="match status" value="2"/>
</dbReference>
<protein>
    <submittedName>
        <fullName evidence="3">Putative cardiolipin synthase YwiE</fullName>
        <ecNumber evidence="3">2.7.8.-</ecNumber>
    </submittedName>
</protein>